<feature type="chain" id="PRO_5043754434" evidence="11">
    <location>
        <begin position="20"/>
        <end position="150"/>
    </location>
</feature>
<evidence type="ECO:0000313" key="13">
    <source>
        <dbReference type="EMBL" id="KAK7035240.1"/>
    </source>
</evidence>
<keyword evidence="9 10" id="KW-0472">Membrane</keyword>
<dbReference type="EC" id="2.3.2.27" evidence="13"/>
<dbReference type="InterPro" id="IPR057992">
    <property type="entry name" value="TPR_SYVN1_N"/>
</dbReference>
<feature type="domain" description="E3 ubiquitin-protein ligase synoviolin-like TPR repeats" evidence="12">
    <location>
        <begin position="1"/>
        <end position="133"/>
    </location>
</feature>
<keyword evidence="11" id="KW-0732">Signal</keyword>
<evidence type="ECO:0000256" key="6">
    <source>
        <dbReference type="ARBA" id="ARBA00022771"/>
    </source>
</evidence>
<protein>
    <submittedName>
        <fullName evidence="13">E3 ubiquitin-protein ligase hrd1</fullName>
        <ecNumber evidence="13">2.3.2.27</ecNumber>
    </submittedName>
</protein>
<evidence type="ECO:0000256" key="7">
    <source>
        <dbReference type="ARBA" id="ARBA00022833"/>
    </source>
</evidence>
<feature type="transmembrane region" description="Helical" evidence="10">
    <location>
        <begin position="99"/>
        <end position="118"/>
    </location>
</feature>
<comment type="pathway">
    <text evidence="2">Protein modification; protein ubiquitination.</text>
</comment>
<evidence type="ECO:0000313" key="14">
    <source>
        <dbReference type="Proteomes" id="UP001383192"/>
    </source>
</evidence>
<dbReference type="Pfam" id="PF25563">
    <property type="entry name" value="TPR_SYVN1_N"/>
    <property type="match status" value="1"/>
</dbReference>
<feature type="signal peptide" evidence="11">
    <location>
        <begin position="1"/>
        <end position="19"/>
    </location>
</feature>
<evidence type="ECO:0000256" key="1">
    <source>
        <dbReference type="ARBA" id="ARBA00004370"/>
    </source>
</evidence>
<name>A0AAW0C9G8_9AGAR</name>
<sequence length="150" mass="17012">MSILFAILWITDLIMFLVAVENTLAHGCGVFMASVTNTLAKYLLSCYELGRAGQHGGENAPPWENKSMWVLYIELTTGKIEFNIRLLFSNRSSADFLKLTTYLAVFSVIITFYGLNIVRDVYITARSLYTRLQAHGSEISEHSRTLQRNH</sequence>
<keyword evidence="13" id="KW-0012">Acyltransferase</keyword>
<evidence type="ECO:0000256" key="10">
    <source>
        <dbReference type="SAM" id="Phobius"/>
    </source>
</evidence>
<evidence type="ECO:0000256" key="11">
    <source>
        <dbReference type="SAM" id="SignalP"/>
    </source>
</evidence>
<keyword evidence="5" id="KW-0479">Metal-binding</keyword>
<accession>A0AAW0C9G8</accession>
<reference evidence="13 14" key="1">
    <citation type="submission" date="2024-01" db="EMBL/GenBank/DDBJ databases">
        <title>A draft genome for a cacao thread blight-causing isolate of Paramarasmius palmivorus.</title>
        <authorList>
            <person name="Baruah I.K."/>
            <person name="Bukari Y."/>
            <person name="Amoako-Attah I."/>
            <person name="Meinhardt L.W."/>
            <person name="Bailey B.A."/>
            <person name="Cohen S.P."/>
        </authorList>
    </citation>
    <scope>NUCLEOTIDE SEQUENCE [LARGE SCALE GENOMIC DNA]</scope>
    <source>
        <strain evidence="13 14">GH-12</strain>
    </source>
</reference>
<evidence type="ECO:0000256" key="3">
    <source>
        <dbReference type="ARBA" id="ARBA00022679"/>
    </source>
</evidence>
<keyword evidence="7" id="KW-0862">Zinc</keyword>
<comment type="subcellular location">
    <subcellularLocation>
        <location evidence="1">Membrane</location>
    </subcellularLocation>
</comment>
<dbReference type="AlphaFoldDB" id="A0AAW0C9G8"/>
<keyword evidence="8 10" id="KW-1133">Transmembrane helix</keyword>
<evidence type="ECO:0000256" key="9">
    <source>
        <dbReference type="ARBA" id="ARBA00023136"/>
    </source>
</evidence>
<evidence type="ECO:0000256" key="8">
    <source>
        <dbReference type="ARBA" id="ARBA00022989"/>
    </source>
</evidence>
<dbReference type="EMBL" id="JAYKXP010000054">
    <property type="protein sequence ID" value="KAK7035240.1"/>
    <property type="molecule type" value="Genomic_DNA"/>
</dbReference>
<gene>
    <name evidence="13" type="primary">HRD1_2</name>
    <name evidence="13" type="ORF">VNI00_012007</name>
</gene>
<dbReference type="GO" id="GO:0061630">
    <property type="term" value="F:ubiquitin protein ligase activity"/>
    <property type="evidence" value="ECO:0007669"/>
    <property type="project" value="UniProtKB-EC"/>
</dbReference>
<evidence type="ECO:0000259" key="12">
    <source>
        <dbReference type="Pfam" id="PF25563"/>
    </source>
</evidence>
<organism evidence="13 14">
    <name type="scientific">Paramarasmius palmivorus</name>
    <dbReference type="NCBI Taxonomy" id="297713"/>
    <lineage>
        <taxon>Eukaryota</taxon>
        <taxon>Fungi</taxon>
        <taxon>Dikarya</taxon>
        <taxon>Basidiomycota</taxon>
        <taxon>Agaricomycotina</taxon>
        <taxon>Agaricomycetes</taxon>
        <taxon>Agaricomycetidae</taxon>
        <taxon>Agaricales</taxon>
        <taxon>Marasmiineae</taxon>
        <taxon>Marasmiaceae</taxon>
        <taxon>Paramarasmius</taxon>
    </lineage>
</organism>
<comment type="caution">
    <text evidence="13">The sequence shown here is derived from an EMBL/GenBank/DDBJ whole genome shotgun (WGS) entry which is preliminary data.</text>
</comment>
<evidence type="ECO:0000256" key="2">
    <source>
        <dbReference type="ARBA" id="ARBA00004906"/>
    </source>
</evidence>
<keyword evidence="3 13" id="KW-0808">Transferase</keyword>
<dbReference type="Proteomes" id="UP001383192">
    <property type="component" value="Unassembled WGS sequence"/>
</dbReference>
<keyword evidence="6" id="KW-0863">Zinc-finger</keyword>
<proteinExistence type="predicted"/>
<evidence type="ECO:0000256" key="4">
    <source>
        <dbReference type="ARBA" id="ARBA00022692"/>
    </source>
</evidence>
<keyword evidence="4 10" id="KW-0812">Transmembrane</keyword>
<evidence type="ECO:0000256" key="5">
    <source>
        <dbReference type="ARBA" id="ARBA00022723"/>
    </source>
</evidence>
<keyword evidence="14" id="KW-1185">Reference proteome</keyword>